<dbReference type="Gene3D" id="1.10.8.430">
    <property type="entry name" value="Helical domain of apoptotic protease-activating factors"/>
    <property type="match status" value="1"/>
</dbReference>
<accession>A0ABM4A3M0</accession>
<keyword evidence="1" id="KW-0677">Repeat</keyword>
<evidence type="ECO:0000313" key="8">
    <source>
        <dbReference type="RefSeq" id="XP_060671327.1"/>
    </source>
</evidence>
<evidence type="ECO:0000256" key="4">
    <source>
        <dbReference type="SAM" id="MobiDB-lite"/>
    </source>
</evidence>
<dbReference type="SUPFAM" id="SSF52540">
    <property type="entry name" value="P-loop containing nucleoside triphosphate hydrolases"/>
    <property type="match status" value="1"/>
</dbReference>
<name>A0ABM4A3M0_ZIZJJ</name>
<organism evidence="7 8">
    <name type="scientific">Ziziphus jujuba</name>
    <name type="common">Chinese jujube</name>
    <name type="synonym">Ziziphus sativa</name>
    <dbReference type="NCBI Taxonomy" id="326968"/>
    <lineage>
        <taxon>Eukaryota</taxon>
        <taxon>Viridiplantae</taxon>
        <taxon>Streptophyta</taxon>
        <taxon>Embryophyta</taxon>
        <taxon>Tracheophyta</taxon>
        <taxon>Spermatophyta</taxon>
        <taxon>Magnoliopsida</taxon>
        <taxon>eudicotyledons</taxon>
        <taxon>Gunneridae</taxon>
        <taxon>Pentapetalae</taxon>
        <taxon>rosids</taxon>
        <taxon>fabids</taxon>
        <taxon>Rosales</taxon>
        <taxon>Rhamnaceae</taxon>
        <taxon>Paliureae</taxon>
        <taxon>Ziziphus</taxon>
    </lineage>
</organism>
<evidence type="ECO:0000256" key="3">
    <source>
        <dbReference type="ARBA" id="ARBA00022821"/>
    </source>
</evidence>
<dbReference type="InterPro" id="IPR042197">
    <property type="entry name" value="Apaf_helical"/>
</dbReference>
<reference evidence="8" key="1">
    <citation type="submission" date="2025-08" db="UniProtKB">
        <authorList>
            <consortium name="RefSeq"/>
        </authorList>
    </citation>
    <scope>IDENTIFICATION</scope>
    <source>
        <tissue evidence="8">Seedling</tissue>
    </source>
</reference>
<dbReference type="PANTHER" id="PTHR19338:SF32">
    <property type="entry name" value="OS06G0287500 PROTEIN"/>
    <property type="match status" value="1"/>
</dbReference>
<evidence type="ECO:0000256" key="1">
    <source>
        <dbReference type="ARBA" id="ARBA00022737"/>
    </source>
</evidence>
<dbReference type="Proteomes" id="UP001652623">
    <property type="component" value="Chromosome 3"/>
</dbReference>
<dbReference type="Pfam" id="PF18052">
    <property type="entry name" value="Rx_N"/>
    <property type="match status" value="1"/>
</dbReference>
<evidence type="ECO:0000259" key="6">
    <source>
        <dbReference type="Pfam" id="PF18052"/>
    </source>
</evidence>
<feature type="domain" description="NB-ARC" evidence="5">
    <location>
        <begin position="142"/>
        <end position="184"/>
    </location>
</feature>
<gene>
    <name evidence="8" type="primary">LOC132803106</name>
</gene>
<dbReference type="InterPro" id="IPR041118">
    <property type="entry name" value="Rx_N"/>
</dbReference>
<protein>
    <submittedName>
        <fullName evidence="8">Uncharacterized protein LOC132803106</fullName>
    </submittedName>
</protein>
<dbReference type="PANTHER" id="PTHR19338">
    <property type="entry name" value="TRANSLOCASE OF INNER MITOCHONDRIAL MEMBRANE 13 HOMOLOG"/>
    <property type="match status" value="1"/>
</dbReference>
<dbReference type="InterPro" id="IPR038005">
    <property type="entry name" value="RX-like_CC"/>
</dbReference>
<proteinExistence type="predicted"/>
<keyword evidence="2" id="KW-0547">Nucleotide-binding</keyword>
<evidence type="ECO:0000313" key="7">
    <source>
        <dbReference type="Proteomes" id="UP001652623"/>
    </source>
</evidence>
<dbReference type="RefSeq" id="XP_060671327.1">
    <property type="nucleotide sequence ID" value="XM_060815344.1"/>
</dbReference>
<evidence type="ECO:0000259" key="5">
    <source>
        <dbReference type="Pfam" id="PF00931"/>
    </source>
</evidence>
<dbReference type="CDD" id="cd14798">
    <property type="entry name" value="RX-CC_like"/>
    <property type="match status" value="1"/>
</dbReference>
<keyword evidence="3" id="KW-0611">Plant defense</keyword>
<dbReference type="InterPro" id="IPR002182">
    <property type="entry name" value="NB-ARC"/>
</dbReference>
<dbReference type="Gene3D" id="3.40.50.300">
    <property type="entry name" value="P-loop containing nucleotide triphosphate hydrolases"/>
    <property type="match status" value="1"/>
</dbReference>
<evidence type="ECO:0000256" key="2">
    <source>
        <dbReference type="ARBA" id="ARBA00022741"/>
    </source>
</evidence>
<dbReference type="InterPro" id="IPR027417">
    <property type="entry name" value="P-loop_NTPase"/>
</dbReference>
<feature type="region of interest" description="Disordered" evidence="4">
    <location>
        <begin position="1"/>
        <end position="29"/>
    </location>
</feature>
<feature type="domain" description="Disease resistance N-terminal" evidence="6">
    <location>
        <begin position="27"/>
        <end position="66"/>
    </location>
</feature>
<keyword evidence="7" id="KW-1185">Reference proteome</keyword>
<dbReference type="Pfam" id="PF00931">
    <property type="entry name" value="NB-ARC"/>
    <property type="match status" value="1"/>
</dbReference>
<dbReference type="Gene3D" id="1.20.5.4130">
    <property type="match status" value="1"/>
</dbReference>
<dbReference type="GeneID" id="132803106"/>
<sequence length="256" mass="29377">MQIGDQKQIPSPATHPPPNGETTTTSRHDGVKEWVEQLREVAFQIEDAIHEYLLHKEPQNHHHQHGLFINSLHRIGHSILNMKACHHIASQINKIRSRILEIKERSLRYGFYYATIVNDDDQQKGCKMWFSSKHPLGKSQLERTVVSVVGMGGMGNTTLAKRVYDRVVAKLDCHARITVCKSYYTGEDDWKNLPLPLDKTWQLFCNKAFQFEFARYCPAELENLSDKIAKRCEGLPLVIVAIAGLLYGKEKTVLEW</sequence>